<evidence type="ECO:0000313" key="1">
    <source>
        <dbReference type="EMBL" id="KAJ8422962.1"/>
    </source>
</evidence>
<protein>
    <submittedName>
        <fullName evidence="1">Uncharacterized protein</fullName>
    </submittedName>
</protein>
<dbReference type="OrthoDB" id="1436718at2759"/>
<dbReference type="EMBL" id="JAKOGI010002098">
    <property type="protein sequence ID" value="KAJ8422962.1"/>
    <property type="molecule type" value="Genomic_DNA"/>
</dbReference>
<organism evidence="1 2">
    <name type="scientific">Carnegiea gigantea</name>
    <dbReference type="NCBI Taxonomy" id="171969"/>
    <lineage>
        <taxon>Eukaryota</taxon>
        <taxon>Viridiplantae</taxon>
        <taxon>Streptophyta</taxon>
        <taxon>Embryophyta</taxon>
        <taxon>Tracheophyta</taxon>
        <taxon>Spermatophyta</taxon>
        <taxon>Magnoliopsida</taxon>
        <taxon>eudicotyledons</taxon>
        <taxon>Gunneridae</taxon>
        <taxon>Pentapetalae</taxon>
        <taxon>Caryophyllales</taxon>
        <taxon>Cactineae</taxon>
        <taxon>Cactaceae</taxon>
        <taxon>Cactoideae</taxon>
        <taxon>Echinocereeae</taxon>
        <taxon>Carnegiea</taxon>
    </lineage>
</organism>
<keyword evidence="2" id="KW-1185">Reference proteome</keyword>
<comment type="caution">
    <text evidence="1">The sequence shown here is derived from an EMBL/GenBank/DDBJ whole genome shotgun (WGS) entry which is preliminary data.</text>
</comment>
<accession>A0A9Q1GKQ6</accession>
<proteinExistence type="predicted"/>
<evidence type="ECO:0000313" key="2">
    <source>
        <dbReference type="Proteomes" id="UP001153076"/>
    </source>
</evidence>
<dbReference type="Proteomes" id="UP001153076">
    <property type="component" value="Unassembled WGS sequence"/>
</dbReference>
<dbReference type="AlphaFoldDB" id="A0A9Q1GKQ6"/>
<sequence length="321" mass="37925">MIAGTAMKLADSKEVSRYYRILRTSLSRRSNLMSNLLQCACCWDEKRVGFSPQSMPTRIARYRRIQHYRATIQQPWLFAGNFNETASLEERNHGGIEMLRHCEKFKNWIENNGFIDMVKPLKNVHDLTEHCAMWSSRLDSKKDQGSISFRTILIICRFLISTLAWTTPEGFDKVLQEHWLNNTALVPALQTLEVFGNLFRRKRKLWARIPGIQTKLNQGRNPYLRKLETRLKGQLRTVLDQIEIFWMQKSRVEAIQDGDYNTRYFHMNIRHKFNRIEVLQNDEGDWVTDSEQVNHMTYQSVVERVDRHLARWKSKCLSLTG</sequence>
<gene>
    <name evidence="1" type="ORF">Cgig2_002711</name>
</gene>
<name>A0A9Q1GKQ6_9CARY</name>
<reference evidence="1" key="1">
    <citation type="submission" date="2022-04" db="EMBL/GenBank/DDBJ databases">
        <title>Carnegiea gigantea Genome sequencing and assembly v2.</title>
        <authorList>
            <person name="Copetti D."/>
            <person name="Sanderson M.J."/>
            <person name="Burquez A."/>
            <person name="Wojciechowski M.F."/>
        </authorList>
    </citation>
    <scope>NUCLEOTIDE SEQUENCE</scope>
    <source>
        <strain evidence="1">SGP5-SGP5p</strain>
        <tissue evidence="1">Aerial part</tissue>
    </source>
</reference>